<sequence length="790" mass="88576">MISIPAKFYAVIVAHKTNPMLFSNVVLIAVIITCSYVQCVSVPRRPQQVHQITIQMPGYSPDMDDDYVAVAVKATPGYIFKFEPIAQADRIHHILLYGCDAPALDQKLWKGGYTCRGAAHILYAWARNAPSLSLPEGVAFSVGHETDTIRYFVMQVHYAHPFTGKVLDYSGLSLHMIDERPPNLAAVLLFASDGSIPPKFSHYQTNMSCIYRGDAELHPFAFRTHTHSMGRVVSAFYKNNGNWTMIGKRNPQWPQLFQPVGRHLTIRKNDLMAATCVYDSSQQTRTISMGSTGGDEMCNFYMMFYWDAELDDPFPRGAVCAYHEESKLVANEYPEEGVSLLPKHPELEEKAHQDPDPYGFSSGLQTESIGGYDLGQVSGLSFDQYGNLFVFHRGSRKWDRNTFNVETNRIVNEQPIPDHVIFVVKSDGNKFSLIAKYGAKQFFMPHGIYVDENNDIYTTDVGSHQVIKWTVASGMFSSGRLKQVFALGEKFVPGSDKNHFCKPTSVVTSSDGSLFIADGYCNGRIVKFDGSGRYVGEWGQRASMQFSGMSPSPPVGAFNIPHDISRNEDGSLLYISDRENARIQIYRSAGDGIGLITNPENQKIFFNIFSAFYHGDAVYFIPGDVVNGVSLKIFSAHAASARVQFSFEPTGFSFERPHIIRVSPDGKFIYVGELGRNKGRLTQILTRKPKTEMGINPSGQQARMTDSAFLWSDRDSISSVQMIWILLFGTTFVTAALYYLYKRSQTNRIFLQRSVLDRAGFKPLRTEDGSDDDDSDDASIVARKNFDHRF</sequence>
<proteinExistence type="inferred from homology"/>
<comment type="caution">
    <text evidence="22">The sequence shown here is derived from an EMBL/GenBank/DDBJ whole genome shotgun (WGS) entry which is preliminary data.</text>
</comment>
<feature type="repeat" description="NHL" evidence="18">
    <location>
        <begin position="492"/>
        <end position="531"/>
    </location>
</feature>
<keyword evidence="13" id="KW-0456">Lyase</keyword>
<comment type="catalytic activity">
    <reaction evidence="15">
        <text>a [peptide]-C-terminal glycine + 2 L-ascorbate + O2 = a [peptide]-C-terminal (2S)-2-hydroxyglycine + 2 monodehydro-L-ascorbate radical + H2O</text>
        <dbReference type="Rhea" id="RHEA:21452"/>
        <dbReference type="Rhea" id="RHEA-COMP:13486"/>
        <dbReference type="Rhea" id="RHEA-COMP:15321"/>
        <dbReference type="ChEBI" id="CHEBI:15377"/>
        <dbReference type="ChEBI" id="CHEBI:15379"/>
        <dbReference type="ChEBI" id="CHEBI:38290"/>
        <dbReference type="ChEBI" id="CHEBI:59513"/>
        <dbReference type="ChEBI" id="CHEBI:137000"/>
        <dbReference type="ChEBI" id="CHEBI:142768"/>
        <dbReference type="EC" id="1.14.17.3"/>
    </reaction>
</comment>
<keyword evidence="12" id="KW-0325">Glycoprotein</keyword>
<organism evidence="22 23">
    <name type="scientific">Gnathostoma spinigerum</name>
    <dbReference type="NCBI Taxonomy" id="75299"/>
    <lineage>
        <taxon>Eukaryota</taxon>
        <taxon>Metazoa</taxon>
        <taxon>Ecdysozoa</taxon>
        <taxon>Nematoda</taxon>
        <taxon>Chromadorea</taxon>
        <taxon>Rhabditida</taxon>
        <taxon>Spirurina</taxon>
        <taxon>Gnathostomatomorpha</taxon>
        <taxon>Gnathostomatoidea</taxon>
        <taxon>Gnathostomatidae</taxon>
        <taxon>Gnathostoma</taxon>
    </lineage>
</organism>
<evidence type="ECO:0000256" key="5">
    <source>
        <dbReference type="ARBA" id="ARBA00022723"/>
    </source>
</evidence>
<dbReference type="SUPFAM" id="SSF63829">
    <property type="entry name" value="Calcium-dependent phosphotriesterase"/>
    <property type="match status" value="1"/>
</dbReference>
<evidence type="ECO:0000256" key="9">
    <source>
        <dbReference type="ARBA" id="ARBA00023008"/>
    </source>
</evidence>
<comment type="catalytic activity">
    <reaction evidence="1">
        <text>a [peptide]-C-terminal (2S)-2-hydroxyglycine = a [peptide]-C-terminal amide + glyoxylate</text>
        <dbReference type="Rhea" id="RHEA:20924"/>
        <dbReference type="Rhea" id="RHEA-COMP:13485"/>
        <dbReference type="Rhea" id="RHEA-COMP:15321"/>
        <dbReference type="ChEBI" id="CHEBI:36655"/>
        <dbReference type="ChEBI" id="CHEBI:137001"/>
        <dbReference type="ChEBI" id="CHEBI:142768"/>
        <dbReference type="EC" id="4.3.2.5"/>
    </reaction>
</comment>
<dbReference type="InterPro" id="IPR000720">
    <property type="entry name" value="PHM/PAL"/>
</dbReference>
<dbReference type="AlphaFoldDB" id="A0ABD6E5U2"/>
<evidence type="ECO:0000256" key="18">
    <source>
        <dbReference type="PROSITE-ProRule" id="PRU00504"/>
    </source>
</evidence>
<keyword evidence="5 16" id="KW-0479">Metal-binding</keyword>
<feature type="binding site" evidence="16">
    <location>
        <position position="157"/>
    </location>
    <ligand>
        <name>Cu(2+)</name>
        <dbReference type="ChEBI" id="CHEBI:29036"/>
        <label>1</label>
        <note>catalytic</note>
    </ligand>
</feature>
<keyword evidence="14" id="KW-0511">Multifunctional enzyme</keyword>
<dbReference type="PRINTS" id="PR00790">
    <property type="entry name" value="PAMONOXGNASE"/>
</dbReference>
<protein>
    <recommendedName>
        <fullName evidence="24">Peptidylglycine monooxygenase</fullName>
    </recommendedName>
</protein>
<keyword evidence="19" id="KW-0472">Membrane</keyword>
<dbReference type="InterPro" id="IPR000323">
    <property type="entry name" value="Cu2_ascorb_mOase_N"/>
</dbReference>
<evidence type="ECO:0000256" key="1">
    <source>
        <dbReference type="ARBA" id="ARBA00000686"/>
    </source>
</evidence>
<keyword evidence="23" id="KW-1185">Reference proteome</keyword>
<evidence type="ECO:0000256" key="10">
    <source>
        <dbReference type="ARBA" id="ARBA00023033"/>
    </source>
</evidence>
<dbReference type="PROSITE" id="PS00085">
    <property type="entry name" value="CU2_MONOOXYGENASE_2"/>
    <property type="match status" value="1"/>
</dbReference>
<evidence type="ECO:0000256" key="12">
    <source>
        <dbReference type="ARBA" id="ARBA00023180"/>
    </source>
</evidence>
<feature type="transmembrane region" description="Helical" evidence="19">
    <location>
        <begin position="722"/>
        <end position="741"/>
    </location>
</feature>
<dbReference type="InterPro" id="IPR008977">
    <property type="entry name" value="PHM/PNGase_F_dom_sf"/>
</dbReference>
<dbReference type="SUPFAM" id="SSF49742">
    <property type="entry name" value="PHM/PNGase F"/>
    <property type="match status" value="2"/>
</dbReference>
<dbReference type="GO" id="GO:0004504">
    <property type="term" value="F:peptidylglycine monooxygenase activity"/>
    <property type="evidence" value="ECO:0007669"/>
    <property type="project" value="UniProtKB-EC"/>
</dbReference>
<dbReference type="CDD" id="cd14958">
    <property type="entry name" value="NHL_PAL_like"/>
    <property type="match status" value="1"/>
</dbReference>
<dbReference type="InterPro" id="IPR001258">
    <property type="entry name" value="NHL_repeat"/>
</dbReference>
<feature type="binding site" evidence="16">
    <location>
        <position position="227"/>
    </location>
    <ligand>
        <name>Cu(2+)</name>
        <dbReference type="ChEBI" id="CHEBI:29036"/>
        <label>1</label>
        <note>catalytic</note>
    </ligand>
</feature>
<evidence type="ECO:0000256" key="15">
    <source>
        <dbReference type="ARBA" id="ARBA00048431"/>
    </source>
</evidence>
<evidence type="ECO:0000256" key="4">
    <source>
        <dbReference type="ARBA" id="ARBA00010263"/>
    </source>
</evidence>
<evidence type="ECO:0000256" key="8">
    <source>
        <dbReference type="ARBA" id="ARBA00023002"/>
    </source>
</evidence>
<keyword evidence="11 17" id="KW-1015">Disulfide bond</keyword>
<dbReference type="PANTHER" id="PTHR10680:SF14">
    <property type="entry name" value="PEPTIDYL-GLYCINE ALPHA-AMIDATING MONOOXYGENASE"/>
    <property type="match status" value="1"/>
</dbReference>
<keyword evidence="8" id="KW-0560">Oxidoreductase</keyword>
<evidence type="ECO:0000256" key="17">
    <source>
        <dbReference type="PIRSR" id="PIRSR600720-3"/>
    </source>
</evidence>
<dbReference type="PROSITE" id="PS51125">
    <property type="entry name" value="NHL"/>
    <property type="match status" value="2"/>
</dbReference>
<feature type="disulfide bond" evidence="17">
    <location>
        <begin position="99"/>
        <end position="115"/>
    </location>
</feature>
<evidence type="ECO:0000259" key="20">
    <source>
        <dbReference type="Pfam" id="PF01082"/>
    </source>
</evidence>
<keyword evidence="9 16" id="KW-0186">Copper</keyword>
<feature type="domain" description="Copper type II ascorbate-dependent monooxygenase N-terminal" evidence="20">
    <location>
        <begin position="56"/>
        <end position="161"/>
    </location>
</feature>
<feature type="domain" description="Copper type II ascorbate-dependent monooxygenase C-terminal" evidence="21">
    <location>
        <begin position="187"/>
        <end position="313"/>
    </location>
</feature>
<evidence type="ECO:0008006" key="24">
    <source>
        <dbReference type="Google" id="ProtNLM"/>
    </source>
</evidence>
<feature type="binding site" evidence="16">
    <location>
        <position position="225"/>
    </location>
    <ligand>
        <name>Cu(2+)</name>
        <dbReference type="ChEBI" id="CHEBI:29036"/>
        <label>1</label>
        <note>catalytic</note>
    </ligand>
</feature>
<dbReference type="InterPro" id="IPR024548">
    <property type="entry name" value="Cu2_monoox_C"/>
</dbReference>
<evidence type="ECO:0000256" key="7">
    <source>
        <dbReference type="ARBA" id="ARBA00022737"/>
    </source>
</evidence>
<keyword evidence="7" id="KW-0677">Repeat</keyword>
<gene>
    <name evidence="22" type="ORF">AB6A40_002128</name>
</gene>
<dbReference type="EMBL" id="JBGFUD010000894">
    <property type="protein sequence ID" value="MFH4975419.1"/>
    <property type="molecule type" value="Genomic_DNA"/>
</dbReference>
<evidence type="ECO:0000256" key="11">
    <source>
        <dbReference type="ARBA" id="ARBA00023157"/>
    </source>
</evidence>
<comment type="similarity">
    <text evidence="4">In the N-terminal section; belongs to the copper type II ascorbate-dependent monooxygenase family.</text>
</comment>
<feature type="repeat" description="NHL" evidence="18">
    <location>
        <begin position="438"/>
        <end position="472"/>
    </location>
</feature>
<evidence type="ECO:0000256" key="16">
    <source>
        <dbReference type="PIRSR" id="PIRSR600720-2"/>
    </source>
</evidence>
<dbReference type="GO" id="GO:0046872">
    <property type="term" value="F:metal ion binding"/>
    <property type="evidence" value="ECO:0007669"/>
    <property type="project" value="UniProtKB-KW"/>
</dbReference>
<evidence type="ECO:0000256" key="19">
    <source>
        <dbReference type="SAM" id="Phobius"/>
    </source>
</evidence>
<dbReference type="Proteomes" id="UP001608902">
    <property type="component" value="Unassembled WGS sequence"/>
</dbReference>
<feature type="binding site" evidence="16">
    <location>
        <position position="297"/>
    </location>
    <ligand>
        <name>Cu(2+)</name>
        <dbReference type="ChEBI" id="CHEBI:29036"/>
        <label>1</label>
        <note>catalytic</note>
    </ligand>
</feature>
<evidence type="ECO:0000313" key="23">
    <source>
        <dbReference type="Proteomes" id="UP001608902"/>
    </source>
</evidence>
<dbReference type="GO" id="GO:0004598">
    <property type="term" value="F:peptidylamidoglycolate lyase activity"/>
    <property type="evidence" value="ECO:0007669"/>
    <property type="project" value="UniProtKB-EC"/>
</dbReference>
<dbReference type="InterPro" id="IPR014783">
    <property type="entry name" value="Cu2_ascorb_mOase_CS-2"/>
</dbReference>
<evidence type="ECO:0000256" key="2">
    <source>
        <dbReference type="ARBA" id="ARBA00001947"/>
    </source>
</evidence>
<comment type="cofactor">
    <cofactor evidence="16">
        <name>Cu(2+)</name>
        <dbReference type="ChEBI" id="CHEBI:29036"/>
    </cofactor>
    <text evidence="16">Binds 2 Cu(2+) ions per subunit.</text>
</comment>
<comment type="similarity">
    <text evidence="3">In the C-terminal section; belongs to the peptidyl-alpha-hydroxyglycine alpha-amidating lyase family.</text>
</comment>
<reference evidence="22 23" key="1">
    <citation type="submission" date="2024-08" db="EMBL/GenBank/DDBJ databases">
        <title>Gnathostoma spinigerum genome.</title>
        <authorList>
            <person name="Gonzalez-Bertolin B."/>
            <person name="Monzon S."/>
            <person name="Zaballos A."/>
            <person name="Jimenez P."/>
            <person name="Dekumyoy P."/>
            <person name="Varona S."/>
            <person name="Cuesta I."/>
            <person name="Sumanam S."/>
            <person name="Adisakwattana P."/>
            <person name="Gasser R.B."/>
            <person name="Hernandez-Gonzalez A."/>
            <person name="Young N.D."/>
            <person name="Perteguer M.J."/>
        </authorList>
    </citation>
    <scope>NUCLEOTIDE SEQUENCE [LARGE SCALE GENOMIC DNA]</scope>
    <source>
        <strain evidence="22">AL3</strain>
        <tissue evidence="22">Liver</tissue>
    </source>
</reference>
<dbReference type="Pfam" id="PF03712">
    <property type="entry name" value="Cu2_monoox_C"/>
    <property type="match status" value="1"/>
</dbReference>
<dbReference type="Pfam" id="PF01436">
    <property type="entry name" value="NHL"/>
    <property type="match status" value="2"/>
</dbReference>
<dbReference type="InterPro" id="IPR014784">
    <property type="entry name" value="Cu2_ascorb_mOase-like_C"/>
</dbReference>
<feature type="transmembrane region" description="Helical" evidence="19">
    <location>
        <begin position="21"/>
        <end position="38"/>
    </location>
</feature>
<feature type="binding site" evidence="16">
    <location>
        <position position="92"/>
    </location>
    <ligand>
        <name>Cu(2+)</name>
        <dbReference type="ChEBI" id="CHEBI:29036"/>
        <label>1</label>
        <note>catalytic</note>
    </ligand>
</feature>
<dbReference type="Gene3D" id="2.120.10.30">
    <property type="entry name" value="TolB, C-terminal domain"/>
    <property type="match status" value="1"/>
</dbReference>
<dbReference type="Pfam" id="PF01082">
    <property type="entry name" value="Cu2_monooxygen"/>
    <property type="match status" value="1"/>
</dbReference>
<evidence type="ECO:0000256" key="3">
    <source>
        <dbReference type="ARBA" id="ARBA00006026"/>
    </source>
</evidence>
<feature type="disulfide bond" evidence="17">
    <location>
        <begin position="276"/>
        <end position="298"/>
    </location>
</feature>
<keyword evidence="19" id="KW-0812">Transmembrane</keyword>
<dbReference type="Gene3D" id="2.60.120.230">
    <property type="match status" value="1"/>
</dbReference>
<dbReference type="PANTHER" id="PTHR10680">
    <property type="entry name" value="PEPTIDYL-GLYCINE ALPHA-AMIDATING MONOOXYGENASE"/>
    <property type="match status" value="1"/>
</dbReference>
<evidence type="ECO:0000259" key="21">
    <source>
        <dbReference type="Pfam" id="PF03712"/>
    </source>
</evidence>
<keyword evidence="10" id="KW-0503">Monooxygenase</keyword>
<dbReference type="Gene3D" id="2.60.120.310">
    <property type="entry name" value="Copper type II, ascorbate-dependent monooxygenase, N-terminal domain"/>
    <property type="match status" value="1"/>
</dbReference>
<evidence type="ECO:0000256" key="13">
    <source>
        <dbReference type="ARBA" id="ARBA00023239"/>
    </source>
</evidence>
<name>A0ABD6E5U2_9BILA</name>
<evidence type="ECO:0000313" key="22">
    <source>
        <dbReference type="EMBL" id="MFH4975419.1"/>
    </source>
</evidence>
<dbReference type="InterPro" id="IPR036939">
    <property type="entry name" value="Cu2_ascorb_mOase_N_sf"/>
</dbReference>
<dbReference type="InterPro" id="IPR011042">
    <property type="entry name" value="6-blade_b-propeller_TolB-like"/>
</dbReference>
<comment type="cofactor">
    <cofactor evidence="2">
        <name>Zn(2+)</name>
        <dbReference type="ChEBI" id="CHEBI:29105"/>
    </cofactor>
</comment>
<accession>A0ABD6E5U2</accession>
<evidence type="ECO:0000256" key="6">
    <source>
        <dbReference type="ARBA" id="ARBA00022729"/>
    </source>
</evidence>
<keyword evidence="6" id="KW-0732">Signal</keyword>
<evidence type="ECO:0000256" key="14">
    <source>
        <dbReference type="ARBA" id="ARBA00023268"/>
    </source>
</evidence>
<keyword evidence="19" id="KW-1133">Transmembrane helix</keyword>
<feature type="binding site" evidence="16">
    <location>
        <position position="93"/>
    </location>
    <ligand>
        <name>Cu(2+)</name>
        <dbReference type="ChEBI" id="CHEBI:29036"/>
        <label>1</label>
        <note>catalytic</note>
    </ligand>
</feature>